<dbReference type="Pfam" id="PF02687">
    <property type="entry name" value="FtsX"/>
    <property type="match status" value="1"/>
</dbReference>
<dbReference type="InterPro" id="IPR025857">
    <property type="entry name" value="MacB_PCD"/>
</dbReference>
<dbReference type="InterPro" id="IPR050250">
    <property type="entry name" value="Macrolide_Exporter_MacB"/>
</dbReference>
<feature type="domain" description="ABC3 transporter permease C-terminal" evidence="7">
    <location>
        <begin position="680"/>
        <end position="793"/>
    </location>
</feature>
<gene>
    <name evidence="9" type="ORF">M125_2862</name>
</gene>
<evidence type="ECO:0000313" key="9">
    <source>
        <dbReference type="EMBL" id="EXY90436.1"/>
    </source>
</evidence>
<evidence type="ECO:0000256" key="3">
    <source>
        <dbReference type="ARBA" id="ARBA00022692"/>
    </source>
</evidence>
<feature type="transmembrane region" description="Helical" evidence="6">
    <location>
        <begin position="323"/>
        <end position="342"/>
    </location>
</feature>
<dbReference type="InterPro" id="IPR003838">
    <property type="entry name" value="ABC3_permease_C"/>
</dbReference>
<proteinExistence type="predicted"/>
<dbReference type="PATRIC" id="fig|1339316.3.peg.2736"/>
<name>A0A015V4V2_BACFG</name>
<feature type="transmembrane region" description="Helical" evidence="6">
    <location>
        <begin position="760"/>
        <end position="782"/>
    </location>
</feature>
<dbReference type="RefSeq" id="WP_008660268.1">
    <property type="nucleotide sequence ID" value="NZ_JGDB01000172.1"/>
</dbReference>
<keyword evidence="4 6" id="KW-1133">Transmembrane helix</keyword>
<dbReference type="PANTHER" id="PTHR30572:SF18">
    <property type="entry name" value="ABC-TYPE MACROLIDE FAMILY EXPORT SYSTEM PERMEASE COMPONENT 2"/>
    <property type="match status" value="1"/>
</dbReference>
<feature type="transmembrane region" description="Helical" evidence="6">
    <location>
        <begin position="376"/>
        <end position="398"/>
    </location>
</feature>
<evidence type="ECO:0000259" key="7">
    <source>
        <dbReference type="Pfam" id="PF02687"/>
    </source>
</evidence>
<evidence type="ECO:0000256" key="1">
    <source>
        <dbReference type="ARBA" id="ARBA00004651"/>
    </source>
</evidence>
<keyword evidence="2" id="KW-1003">Cell membrane</keyword>
<protein>
    <submittedName>
        <fullName evidence="9">FtsX-like permease family protein</fullName>
    </submittedName>
</protein>
<dbReference type="Pfam" id="PF12704">
    <property type="entry name" value="MacB_PCD"/>
    <property type="match status" value="1"/>
</dbReference>
<feature type="transmembrane region" description="Helical" evidence="6">
    <location>
        <begin position="271"/>
        <end position="292"/>
    </location>
</feature>
<evidence type="ECO:0000256" key="5">
    <source>
        <dbReference type="ARBA" id="ARBA00023136"/>
    </source>
</evidence>
<organism evidence="9 10">
    <name type="scientific">Bacteroides fragilis str. 3998T(B)3</name>
    <dbReference type="NCBI Taxonomy" id="1339316"/>
    <lineage>
        <taxon>Bacteria</taxon>
        <taxon>Pseudomonadati</taxon>
        <taxon>Bacteroidota</taxon>
        <taxon>Bacteroidia</taxon>
        <taxon>Bacteroidales</taxon>
        <taxon>Bacteroidaceae</taxon>
        <taxon>Bacteroides</taxon>
    </lineage>
</organism>
<feature type="transmembrane region" description="Helical" evidence="6">
    <location>
        <begin position="677"/>
        <end position="697"/>
    </location>
</feature>
<dbReference type="Proteomes" id="UP000020773">
    <property type="component" value="Unassembled WGS sequence"/>
</dbReference>
<feature type="domain" description="MacB-like periplasmic core" evidence="8">
    <location>
        <begin position="21"/>
        <end position="228"/>
    </location>
</feature>
<feature type="transmembrane region" description="Helical" evidence="6">
    <location>
        <begin position="21"/>
        <end position="40"/>
    </location>
</feature>
<evidence type="ECO:0000256" key="4">
    <source>
        <dbReference type="ARBA" id="ARBA00022989"/>
    </source>
</evidence>
<evidence type="ECO:0000256" key="6">
    <source>
        <dbReference type="SAM" id="Phobius"/>
    </source>
</evidence>
<keyword evidence="3 6" id="KW-0812">Transmembrane</keyword>
<evidence type="ECO:0000313" key="10">
    <source>
        <dbReference type="Proteomes" id="UP000020773"/>
    </source>
</evidence>
<feature type="transmembrane region" description="Helical" evidence="6">
    <location>
        <begin position="729"/>
        <end position="748"/>
    </location>
</feature>
<comment type="caution">
    <text evidence="9">The sequence shown here is derived from an EMBL/GenBank/DDBJ whole genome shotgun (WGS) entry which is preliminary data.</text>
</comment>
<dbReference type="PANTHER" id="PTHR30572">
    <property type="entry name" value="MEMBRANE COMPONENT OF TRANSPORTER-RELATED"/>
    <property type="match status" value="1"/>
</dbReference>
<dbReference type="GO" id="GO:0005886">
    <property type="term" value="C:plasma membrane"/>
    <property type="evidence" value="ECO:0007669"/>
    <property type="project" value="UniProtKB-SubCell"/>
</dbReference>
<dbReference type="EMBL" id="JGDB01000172">
    <property type="protein sequence ID" value="EXY90436.1"/>
    <property type="molecule type" value="Genomic_DNA"/>
</dbReference>
<sequence>MIQHYFKIACRNLLKHKVQNILSIVGLSIGFTAFLLGGYWHHWEYHFDSFHPQSSRTYALTTTGIFKTADGSVGELNQIHQMVEKDLVTFPEIAKVCHVSEVKYEFEKDTKSWIGMKIDSTFFDIFQCKLIEGSYYKVPFNVNHVILTQKMANFYFGDSSCVGKELKINDKLSYTIAGVMENYPQNSDFKFEYLILATPSPNQVKRNTTYVWLHPSADAAHLSKKIAAYRVKEPDTKWSKYSEWRFHLRPLPEIHTRCSPELKGRLQHIRILATAGILAFASALMNLLVLFIGQQQRKARYNATFSTLGASIYSLIGKNLLELTLPLFIAFLLSMAFIEFLFPFYKDYTSLVAESSSYYNGVIQSITRQEVLKASYWIYPLCCLIFLVLSTVPIVGLLKRNSRGTSLALRNGLIIGQIFIGSLFLLTSCMFYSQYRFMSRTDKGLVTDHIWQIDLGFDATYNTDCTPFIEALKQNSAIDDVTALTQPLLVLRGEWYCSFITQFPIEGRNNVDEATEDNCIVVQKNFLSFFGMKMKEGEWIQDQGTRDIVINETGARELNIPSLTGRLILSDDEDSENHAVPTRISGILRDFYYCPMQYPLSKVFFMYQNNADAARGYNGFRYFYIKVHPDNEKQALQYARRIYSQYSKKEISEDMQIIQLSTLMELFNRPEKTMFRIFLLLAVLCILISSFGVFFLVSLSTEQRKKEIAIRKVNGAQFSDILYLFLKEYLWLTLVSNAIALPLGYLFIKRWLETYAYHTDIHGWLFVCVFLFTCIIVILSVMRQVVVAAKINPAESVKSE</sequence>
<feature type="transmembrane region" description="Helical" evidence="6">
    <location>
        <begin position="413"/>
        <end position="433"/>
    </location>
</feature>
<evidence type="ECO:0000256" key="2">
    <source>
        <dbReference type="ARBA" id="ARBA00022475"/>
    </source>
</evidence>
<keyword evidence="5 6" id="KW-0472">Membrane</keyword>
<accession>A0A015V4V2</accession>
<evidence type="ECO:0000259" key="8">
    <source>
        <dbReference type="Pfam" id="PF12704"/>
    </source>
</evidence>
<comment type="subcellular location">
    <subcellularLocation>
        <location evidence="1">Cell membrane</location>
        <topology evidence="1">Multi-pass membrane protein</topology>
    </subcellularLocation>
</comment>
<dbReference type="GO" id="GO:0022857">
    <property type="term" value="F:transmembrane transporter activity"/>
    <property type="evidence" value="ECO:0007669"/>
    <property type="project" value="TreeGrafter"/>
</dbReference>
<dbReference type="AlphaFoldDB" id="A0A015V4V2"/>
<reference evidence="9 10" key="1">
    <citation type="submission" date="2014-02" db="EMBL/GenBank/DDBJ databases">
        <authorList>
            <person name="Sears C."/>
            <person name="Carroll K."/>
            <person name="Sack B.R."/>
            <person name="Qadri F."/>
            <person name="Myers L.L."/>
            <person name="Chung G.-T."/>
            <person name="Escheverria P."/>
            <person name="Fraser C.M."/>
            <person name="Sadzewicz L."/>
            <person name="Shefchek K.A."/>
            <person name="Tallon L."/>
            <person name="Das S.P."/>
            <person name="Daugherty S."/>
            <person name="Mongodin E.F."/>
        </authorList>
    </citation>
    <scope>NUCLEOTIDE SEQUENCE [LARGE SCALE GENOMIC DNA]</scope>
    <source>
        <strain evidence="10">3998T(B)3</strain>
    </source>
</reference>